<evidence type="ECO:0000256" key="6">
    <source>
        <dbReference type="RuleBase" id="RU003844"/>
    </source>
</evidence>
<keyword evidence="4" id="KW-0446">Lipid-binding</keyword>
<evidence type="ECO:0000256" key="1">
    <source>
        <dbReference type="ARBA" id="ARBA00022448"/>
    </source>
</evidence>
<evidence type="ECO:0000256" key="2">
    <source>
        <dbReference type="ARBA" id="ARBA00023054"/>
    </source>
</evidence>
<dbReference type="AlphaFoldDB" id="A0A8C4KRM2"/>
<evidence type="ECO:0000256" key="3">
    <source>
        <dbReference type="ARBA" id="ARBA00023055"/>
    </source>
</evidence>
<keyword evidence="1 7" id="KW-0813">Transport</keyword>
<dbReference type="GO" id="GO:0032541">
    <property type="term" value="C:cortical endoplasmic reticulum"/>
    <property type="evidence" value="ECO:0007669"/>
    <property type="project" value="TreeGrafter"/>
</dbReference>
<feature type="compositionally biased region" description="Basic and acidic residues" evidence="8">
    <location>
        <begin position="299"/>
        <end position="308"/>
    </location>
</feature>
<dbReference type="GO" id="GO:0006869">
    <property type="term" value="P:lipid transport"/>
    <property type="evidence" value="ECO:0007669"/>
    <property type="project" value="UniProtKB-KW"/>
</dbReference>
<dbReference type="InterPro" id="IPR018494">
    <property type="entry name" value="Oxysterol-bd_CS"/>
</dbReference>
<dbReference type="GO" id="GO:0016020">
    <property type="term" value="C:membrane"/>
    <property type="evidence" value="ECO:0007669"/>
    <property type="project" value="TreeGrafter"/>
</dbReference>
<feature type="domain" description="PH" evidence="10">
    <location>
        <begin position="126"/>
        <end position="243"/>
    </location>
</feature>
<evidence type="ECO:0000256" key="7">
    <source>
        <dbReference type="RuleBase" id="RU003845"/>
    </source>
</evidence>
<comment type="similarity">
    <text evidence="6">Belongs to the OSBP family.</text>
</comment>
<keyword evidence="9" id="KW-0812">Transmembrane</keyword>
<sequence length="845" mass="95166">MKEEAFLRRRFSLCPPSSTPQKVDPRKLTRNLLFGGENELYPLSPGKDMEPNGPSLPRDEGPPTPGSATKVPPAESRLCNGSDKECVSPTARVTKKETLKAQKETYRQEKKRATKQLFSALTDPSVVIMADSLKIRGTLKSWTKLWCVLKPGVLLIYKTPKVGQWVGTVLLHCCELIERPSKKDGFCFKLFHPLDQSVWAVKGPRGESVGSITQPLPSSYLIFRAASESDGRCWLDALELALRCSSLLRLSACKQGRDGEPGSSPDASPSSLCGLPPSAAIHDQDLFPLNGSSLENDAFSDKSERENAEESDAEAQDHSRKTESRSDQSETPGRPVRRGTTYVEQAHEELGELGEASQVETVSEENKSLMWVLLKQLRPGMDLSRVVLPTFVLEPRSFLNKLSDYYYHADLLSRAALEEDAYSRIKLVLRWYLSGFYKKPKGIKKPYNPILGETFRCCWFHPQTNSHTFYIAEQVSHHPPVSAFHVSNRKDGFCIRGSITAKSRFYGILYGTMTMELGGRVTIECEKNNLQAELEFKLKPFFGGSASINQISGKIMSGEEILARLSGHWDREVFIKEEGRGGTELFWNPSGEVRRQRLKRHTVLLEEQTELESERLWQHVTRAICEGDQHKATQEKFSLEEAQRQRTRERQQSLMPWKPQLFHLDPATQEWRYLYENLSPWDPLKDIAQFEQDGVLHTLQRETMAGQTTFLGSPEPRHQGPGPDRRLRKASDQPSGHSQVTESSGSTPESCPELSDEEEDGGFVPGCESLCPRCGKEAWRLQALHEAIVSIREAQQELHRHLSAMLSSTAQARQAPAPGLLQSARSWFLLCVFLACQLLINYILK</sequence>
<dbReference type="PANTHER" id="PTHR10972:SF213">
    <property type="entry name" value="OXYSTEROL-BINDING PROTEIN-RELATED PROTEIN 5"/>
    <property type="match status" value="1"/>
</dbReference>
<dbReference type="Pfam" id="PF00169">
    <property type="entry name" value="PH"/>
    <property type="match status" value="1"/>
</dbReference>
<dbReference type="FunFam" id="3.30.70.3490:FF:000011">
    <property type="entry name" value="Oxysterol-binding protein"/>
    <property type="match status" value="1"/>
</dbReference>
<keyword evidence="9" id="KW-1133">Transmembrane helix</keyword>
<reference evidence="11" key="1">
    <citation type="submission" date="2023-03" db="UniProtKB">
        <authorList>
            <consortium name="Ensembl"/>
        </authorList>
    </citation>
    <scope>IDENTIFICATION</scope>
</reference>
<evidence type="ECO:0000256" key="5">
    <source>
        <dbReference type="ARBA" id="ARBA00056710"/>
    </source>
</evidence>
<protein>
    <recommendedName>
        <fullName evidence="7">Oxysterol-binding protein</fullName>
    </recommendedName>
</protein>
<dbReference type="GO" id="GO:0015485">
    <property type="term" value="F:cholesterol binding"/>
    <property type="evidence" value="ECO:0007669"/>
    <property type="project" value="TreeGrafter"/>
</dbReference>
<dbReference type="PANTHER" id="PTHR10972">
    <property type="entry name" value="OXYSTEROL-BINDING PROTEIN-RELATED"/>
    <property type="match status" value="1"/>
</dbReference>
<dbReference type="Ensembl" id="ENSEAST00005000687.1">
    <property type="protein sequence ID" value="ENSEASP00005000577.1"/>
    <property type="gene ID" value="ENSEASG00005000535.1"/>
</dbReference>
<dbReference type="InterPro" id="IPR001849">
    <property type="entry name" value="PH_domain"/>
</dbReference>
<dbReference type="InterPro" id="IPR037239">
    <property type="entry name" value="OSBP_sf"/>
</dbReference>
<dbReference type="InterPro" id="IPR000648">
    <property type="entry name" value="Oxysterol-bd"/>
</dbReference>
<dbReference type="InterPro" id="IPR011993">
    <property type="entry name" value="PH-like_dom_sf"/>
</dbReference>
<dbReference type="Gene3D" id="2.30.29.30">
    <property type="entry name" value="Pleckstrin-homology domain (PH domain)/Phosphotyrosine-binding domain (PTB)"/>
    <property type="match status" value="1"/>
</dbReference>
<evidence type="ECO:0000256" key="4">
    <source>
        <dbReference type="ARBA" id="ARBA00023121"/>
    </source>
</evidence>
<evidence type="ECO:0000313" key="11">
    <source>
        <dbReference type="Ensembl" id="ENSEASP00005000577.1"/>
    </source>
</evidence>
<keyword evidence="2" id="KW-0175">Coiled coil</keyword>
<feature type="region of interest" description="Disordered" evidence="8">
    <location>
        <begin position="255"/>
        <end position="275"/>
    </location>
</feature>
<dbReference type="FunFam" id="1.10.287.2720:FF:000002">
    <property type="entry name" value="Oxysterol-binding protein"/>
    <property type="match status" value="1"/>
</dbReference>
<name>A0A8C4KRM2_EQUAS</name>
<dbReference type="GO" id="GO:0005829">
    <property type="term" value="C:cytosol"/>
    <property type="evidence" value="ECO:0007669"/>
    <property type="project" value="TreeGrafter"/>
</dbReference>
<proteinExistence type="inferred from homology"/>
<feature type="region of interest" description="Disordered" evidence="8">
    <location>
        <begin position="292"/>
        <end position="340"/>
    </location>
</feature>
<dbReference type="SUPFAM" id="SSF144000">
    <property type="entry name" value="Oxysterol-binding protein-like"/>
    <property type="match status" value="1"/>
</dbReference>
<feature type="compositionally biased region" description="Polar residues" evidence="8">
    <location>
        <begin position="732"/>
        <end position="749"/>
    </location>
</feature>
<feature type="transmembrane region" description="Helical" evidence="9">
    <location>
        <begin position="826"/>
        <end position="844"/>
    </location>
</feature>
<feature type="compositionally biased region" description="Basic and acidic residues" evidence="8">
    <location>
        <begin position="715"/>
        <end position="731"/>
    </location>
</feature>
<comment type="function">
    <text evidence="5">Lipid transporter involved in lipid countertransport between the endoplasmic reticulum and the plasma membrane: specifically exchanges phosphatidylserine with phosphatidylinositol 4-phosphate (PI4P), delivering phosphatidylserine to the plasma membrane in exchange for PI4P, which is degraded by the SAC1/SACM1L phosphatase in the endoplasmic reticulum. Binds phosphatidylserine and PI4P in a mutually exclusive manner. May cooperate with NPC1 to mediate the exit of cholesterol from endosomes/lysosomes. Binds 25-hydroxycholesterol and cholesterol.</text>
</comment>
<dbReference type="PROSITE" id="PS50003">
    <property type="entry name" value="PH_DOMAIN"/>
    <property type="match status" value="1"/>
</dbReference>
<dbReference type="Gene3D" id="2.40.160.120">
    <property type="match status" value="2"/>
</dbReference>
<keyword evidence="9" id="KW-0472">Membrane</keyword>
<dbReference type="Gene3D" id="1.10.287.2720">
    <property type="match status" value="1"/>
</dbReference>
<accession>A0A8C4KRM2</accession>
<dbReference type="PROSITE" id="PS01013">
    <property type="entry name" value="OSBP"/>
    <property type="match status" value="1"/>
</dbReference>
<feature type="region of interest" description="Disordered" evidence="8">
    <location>
        <begin position="707"/>
        <end position="760"/>
    </location>
</feature>
<dbReference type="SUPFAM" id="SSF50729">
    <property type="entry name" value="PH domain-like"/>
    <property type="match status" value="1"/>
</dbReference>
<evidence type="ECO:0000259" key="10">
    <source>
        <dbReference type="PROSITE" id="PS50003"/>
    </source>
</evidence>
<dbReference type="SMART" id="SM00233">
    <property type="entry name" value="PH"/>
    <property type="match status" value="1"/>
</dbReference>
<dbReference type="Pfam" id="PF01237">
    <property type="entry name" value="Oxysterol_BP"/>
    <property type="match status" value="1"/>
</dbReference>
<gene>
    <name evidence="11" type="primary">OSBPL5</name>
</gene>
<dbReference type="Gene3D" id="3.30.70.3490">
    <property type="match status" value="1"/>
</dbReference>
<evidence type="ECO:0000256" key="8">
    <source>
        <dbReference type="SAM" id="MobiDB-lite"/>
    </source>
</evidence>
<keyword evidence="3 7" id="KW-0445">Lipid transport</keyword>
<feature type="region of interest" description="Disordered" evidence="8">
    <location>
        <begin position="1"/>
        <end position="83"/>
    </location>
</feature>
<feature type="compositionally biased region" description="Basic and acidic residues" evidence="8">
    <location>
        <begin position="315"/>
        <end position="328"/>
    </location>
</feature>
<dbReference type="CDD" id="cd13286">
    <property type="entry name" value="PH_OPR5_ORP8"/>
    <property type="match status" value="1"/>
</dbReference>
<dbReference type="FunFam" id="2.30.29.30:FF:000030">
    <property type="entry name" value="Oxysterol-binding protein"/>
    <property type="match status" value="1"/>
</dbReference>
<organism evidence="11">
    <name type="scientific">Equus asinus asinus</name>
    <dbReference type="NCBI Taxonomy" id="83772"/>
    <lineage>
        <taxon>Eukaryota</taxon>
        <taxon>Metazoa</taxon>
        <taxon>Chordata</taxon>
        <taxon>Craniata</taxon>
        <taxon>Vertebrata</taxon>
        <taxon>Euteleostomi</taxon>
        <taxon>Mammalia</taxon>
        <taxon>Eutheria</taxon>
        <taxon>Laurasiatheria</taxon>
        <taxon>Perissodactyla</taxon>
        <taxon>Equidae</taxon>
        <taxon>Equus</taxon>
    </lineage>
</organism>
<evidence type="ECO:0000256" key="9">
    <source>
        <dbReference type="SAM" id="Phobius"/>
    </source>
</evidence>